<keyword evidence="3" id="KW-1185">Reference proteome</keyword>
<comment type="caution">
    <text evidence="2">The sequence shown here is derived from an EMBL/GenBank/DDBJ whole genome shotgun (WGS) entry which is preliminary data.</text>
</comment>
<dbReference type="Proteomes" id="UP000809431">
    <property type="component" value="Unassembled WGS sequence"/>
</dbReference>
<dbReference type="InterPro" id="IPR009826">
    <property type="entry name" value="DNA_circ_N"/>
</dbReference>
<dbReference type="Pfam" id="PF07157">
    <property type="entry name" value="DNA_circ_N"/>
    <property type="match status" value="1"/>
</dbReference>
<dbReference type="RefSeq" id="WP_203536649.1">
    <property type="nucleotide sequence ID" value="NZ_JAESND010000001.1"/>
</dbReference>
<dbReference type="EMBL" id="JAESND010000001">
    <property type="protein sequence ID" value="MBM3114996.1"/>
    <property type="molecule type" value="Genomic_DNA"/>
</dbReference>
<protein>
    <submittedName>
        <fullName evidence="2">DNA circularization N-terminal domain-containing protein</fullName>
    </submittedName>
</protein>
<evidence type="ECO:0000313" key="3">
    <source>
        <dbReference type="Proteomes" id="UP000809431"/>
    </source>
</evidence>
<accession>A0ABS2BJ31</accession>
<sequence length="439" mass="47600">MAWRKQLQKAQFRDVFFHVSSSTAEVGRRVQLTEYPLRDTPYAEDLGRKARTFSLSAFVIGPDYMAKRDALIKAFETPGPGTLQLPHAGTIQVVVTKVSVEESSDQGGMARFSLEFAEFGANDWPSSKVDTDATLNNTCDQVLASASMDFTLRWNTLSLSIQASFQSAALDDLTALAKSGLAFIDMVTGEVRDAKAQLDRILNPIQALVRLPGELFARLNESVTRIEDQVKRTLDPRQIAASLAPLIYQFAPNLPFVFPTLIIITPQPGPTPTPGTQPLPPGVVPVPAPTQANRPVIRPTTPANIALINSAKAQDIAIRTIATVQLARSIVTVPLIASADLIALRDDALAAIDTLLEPASDQGYRDLLALKRATMAATAQRLTQAVPIVTITPRSRTPALVLAWRQTGAIAAETDLVRRNGVRHPGFVPANRPIQLPKE</sequence>
<feature type="domain" description="DNA circulation N-terminal" evidence="1">
    <location>
        <begin position="7"/>
        <end position="93"/>
    </location>
</feature>
<proteinExistence type="predicted"/>
<evidence type="ECO:0000259" key="1">
    <source>
        <dbReference type="Pfam" id="PF07157"/>
    </source>
</evidence>
<evidence type="ECO:0000313" key="2">
    <source>
        <dbReference type="EMBL" id="MBM3114996.1"/>
    </source>
</evidence>
<gene>
    <name evidence="2" type="ORF">JMJ54_04065</name>
</gene>
<name>A0ABS2BJ31_9NEIS</name>
<organism evidence="2 3">
    <name type="scientific">Jeongeupia naejangsanensis</name>
    <dbReference type="NCBI Taxonomy" id="613195"/>
    <lineage>
        <taxon>Bacteria</taxon>
        <taxon>Pseudomonadati</taxon>
        <taxon>Pseudomonadota</taxon>
        <taxon>Betaproteobacteria</taxon>
        <taxon>Neisseriales</taxon>
        <taxon>Chitinibacteraceae</taxon>
        <taxon>Jeongeupia</taxon>
    </lineage>
</organism>
<reference evidence="2 3" key="1">
    <citation type="submission" date="2021-01" db="EMBL/GenBank/DDBJ databases">
        <title>Draft Genome Sequence and Polyhydroxyalkanoate Biosynthetic Potential of Jeongeupia naejangsanensis Type Strain DSM 24253.</title>
        <authorList>
            <person name="Turrini P."/>
            <person name="Artuso I."/>
            <person name="Lugli G.A."/>
            <person name="Frangipani E."/>
            <person name="Ventura M."/>
            <person name="Visca P."/>
        </authorList>
    </citation>
    <scope>NUCLEOTIDE SEQUENCE [LARGE SCALE GENOMIC DNA]</scope>
    <source>
        <strain evidence="2 3">DSM 24253</strain>
    </source>
</reference>